<evidence type="ECO:0000313" key="1">
    <source>
        <dbReference type="EMBL" id="CAB4149204.1"/>
    </source>
</evidence>
<organism evidence="1">
    <name type="scientific">uncultured Caudovirales phage</name>
    <dbReference type="NCBI Taxonomy" id="2100421"/>
    <lineage>
        <taxon>Viruses</taxon>
        <taxon>Duplodnaviria</taxon>
        <taxon>Heunggongvirae</taxon>
        <taxon>Uroviricota</taxon>
        <taxon>Caudoviricetes</taxon>
        <taxon>Peduoviridae</taxon>
        <taxon>Maltschvirus</taxon>
        <taxon>Maltschvirus maltsch</taxon>
    </lineage>
</organism>
<proteinExistence type="predicted"/>
<protein>
    <submittedName>
        <fullName evidence="1">Uncharacterized protein</fullName>
    </submittedName>
</protein>
<accession>A0A6J5MQY3</accession>
<sequence length="99" mass="10979">MENTILYVINGDIDEVSAVVDPVRMEGRFLSDTPNVVEFKWYPEEDGQLTAEIAVEAEKPVSIEELSLLSQEYISLFISIGVDSFVDAVVNEGRVEVVA</sequence>
<name>A0A6J5MQY3_9CAUD</name>
<gene>
    <name evidence="1" type="ORF">UFOVP536_54</name>
</gene>
<reference evidence="1" key="1">
    <citation type="submission" date="2020-04" db="EMBL/GenBank/DDBJ databases">
        <authorList>
            <person name="Chiriac C."/>
            <person name="Salcher M."/>
            <person name="Ghai R."/>
            <person name="Kavagutti S V."/>
        </authorList>
    </citation>
    <scope>NUCLEOTIDE SEQUENCE</scope>
</reference>
<dbReference type="EMBL" id="LR796499">
    <property type="protein sequence ID" value="CAB4149204.1"/>
    <property type="molecule type" value="Genomic_DNA"/>
</dbReference>